<evidence type="ECO:0000259" key="1">
    <source>
        <dbReference type="Pfam" id="PF04851"/>
    </source>
</evidence>
<dbReference type="AlphaFoldDB" id="A0A5C6QF85"/>
<comment type="caution">
    <text evidence="3">The sequence shown here is derived from an EMBL/GenBank/DDBJ whole genome shotgun (WGS) entry which is preliminary data.</text>
</comment>
<dbReference type="EMBL" id="VOLR01000015">
    <property type="protein sequence ID" value="TWX58396.1"/>
    <property type="molecule type" value="Genomic_DNA"/>
</dbReference>
<name>A0A5C6QF85_9GAMM</name>
<dbReference type="OrthoDB" id="1388980at2"/>
<reference evidence="3 5" key="1">
    <citation type="submission" date="2019-07" db="EMBL/GenBank/DDBJ databases">
        <title>Genomes of sea-ice associated Colwellia species.</title>
        <authorList>
            <person name="Bowman J.P."/>
        </authorList>
    </citation>
    <scope>NUCLEOTIDE SEQUENCE [LARGE SCALE GENOMIC DNA]</scope>
    <source>
        <strain evidence="2 4">ACAM 607</strain>
        <strain evidence="3 5">IC036</strain>
    </source>
</reference>
<evidence type="ECO:0000313" key="4">
    <source>
        <dbReference type="Proteomes" id="UP000321525"/>
    </source>
</evidence>
<feature type="domain" description="Helicase/UvrB N-terminal" evidence="1">
    <location>
        <begin position="20"/>
        <end position="169"/>
    </location>
</feature>
<dbReference type="SUPFAM" id="SSF52540">
    <property type="entry name" value="P-loop containing nucleoside triphosphate hydrolases"/>
    <property type="match status" value="1"/>
</dbReference>
<dbReference type="RefSeq" id="WP_146799741.1">
    <property type="nucleotide sequence ID" value="NZ_VOLP01000014.1"/>
</dbReference>
<sequence length="620" mass="69933">MTNIANKHRDAIAKVLSQNTFEHQRKAAHRAFTHFDKDSRAVVIAAEMQSGKSGIALALSGLQRQKLNDIAICDRKQLKDTLYLVTMADLSLLEQAKQDLASCNNVVVSNFTNYASALASHFKHQPPKLIIIDECHYGGSSEAVRYSKIFEYLEKENTLCKVAFISATPFSALYSAGSDSILRHNFKTSLVFHETSSEYHGIREMHRNNQIVKLAEDQRSFCDDSLLRRRFIRQFKEHDSSGWSLIRVPSSQAKIAKNILLENGIAEEQIIIIGQKLVGVDEADLASIDDFKREYQTAAMFDDKLIAITVAGFRAGINFGHEMKNTLINTWDSTIANIAAIVQANIGRACGYHTNTNAKHYTNLDAIKAYSDLLNHLESNSDTNNFDGLQQVFEDICIKYEVRGFDRGTTIAPQVEYKVSKKKDDSQTYFTDSFLVVPGKLKQTEYDYSQHTQNPILLAAIKLIRAELLKDDGPHRKQGRALKGEHQNWIKAQWVNGVTYDDHTPSCAKSRAIEFTSQLTQNETVEFNKIVNPGGGEATEDKQVMACIFSMYNLSKKMDAFKRSMDEEDMEDLCQLLNSEFDDTVILLYLRGSYSSEITSIKQEESSQIASTKIRNNSIF</sequence>
<evidence type="ECO:0000313" key="2">
    <source>
        <dbReference type="EMBL" id="TWX58396.1"/>
    </source>
</evidence>
<dbReference type="EMBL" id="VOLQ01000014">
    <property type="protein sequence ID" value="TWX67448.1"/>
    <property type="molecule type" value="Genomic_DNA"/>
</dbReference>
<dbReference type="Proteomes" id="UP000321525">
    <property type="component" value="Unassembled WGS sequence"/>
</dbReference>
<evidence type="ECO:0000313" key="3">
    <source>
        <dbReference type="EMBL" id="TWX67448.1"/>
    </source>
</evidence>
<dbReference type="Proteomes" id="UP000321917">
    <property type="component" value="Unassembled WGS sequence"/>
</dbReference>
<dbReference type="Gene3D" id="3.40.50.300">
    <property type="entry name" value="P-loop containing nucleotide triphosphate hydrolases"/>
    <property type="match status" value="1"/>
</dbReference>
<accession>A0A5C6QF85</accession>
<dbReference type="GO" id="GO:0003677">
    <property type="term" value="F:DNA binding"/>
    <property type="evidence" value="ECO:0007669"/>
    <property type="project" value="InterPro"/>
</dbReference>
<dbReference type="InterPro" id="IPR027417">
    <property type="entry name" value="P-loop_NTPase"/>
</dbReference>
<dbReference type="Pfam" id="PF04851">
    <property type="entry name" value="ResIII"/>
    <property type="match status" value="1"/>
</dbReference>
<dbReference type="GO" id="GO:0016787">
    <property type="term" value="F:hydrolase activity"/>
    <property type="evidence" value="ECO:0007669"/>
    <property type="project" value="InterPro"/>
</dbReference>
<evidence type="ECO:0000313" key="5">
    <source>
        <dbReference type="Proteomes" id="UP000321917"/>
    </source>
</evidence>
<keyword evidence="4" id="KW-1185">Reference proteome</keyword>
<organism evidence="3 5">
    <name type="scientific">Colwellia hornerae</name>
    <dbReference type="NCBI Taxonomy" id="89402"/>
    <lineage>
        <taxon>Bacteria</taxon>
        <taxon>Pseudomonadati</taxon>
        <taxon>Pseudomonadota</taxon>
        <taxon>Gammaproteobacteria</taxon>
        <taxon>Alteromonadales</taxon>
        <taxon>Colwelliaceae</taxon>
        <taxon>Colwellia</taxon>
    </lineage>
</organism>
<dbReference type="InterPro" id="IPR006935">
    <property type="entry name" value="Helicase/UvrB_N"/>
</dbReference>
<dbReference type="GO" id="GO:0005524">
    <property type="term" value="F:ATP binding"/>
    <property type="evidence" value="ECO:0007669"/>
    <property type="project" value="InterPro"/>
</dbReference>
<proteinExistence type="predicted"/>
<protein>
    <submittedName>
        <fullName evidence="3">Glutathione synthase</fullName>
    </submittedName>
</protein>
<gene>
    <name evidence="2" type="ORF">ESZ26_11955</name>
    <name evidence="3" type="ORF">ESZ27_09190</name>
</gene>